<feature type="compositionally biased region" description="Basic and acidic residues" evidence="1">
    <location>
        <begin position="143"/>
        <end position="153"/>
    </location>
</feature>
<feature type="compositionally biased region" description="Basic and acidic residues" evidence="1">
    <location>
        <begin position="63"/>
        <end position="89"/>
    </location>
</feature>
<keyword evidence="2" id="KW-0472">Membrane</keyword>
<feature type="region of interest" description="Disordered" evidence="1">
    <location>
        <begin position="37"/>
        <end position="160"/>
    </location>
</feature>
<keyword evidence="4" id="KW-1185">Reference proteome</keyword>
<reference evidence="3 4" key="1">
    <citation type="submission" date="2020-08" db="EMBL/GenBank/DDBJ databases">
        <title>Sequencing the genomes of 1000 actinobacteria strains.</title>
        <authorList>
            <person name="Klenk H.-P."/>
        </authorList>
    </citation>
    <scope>NUCLEOTIDE SEQUENCE [LARGE SCALE GENOMIC DNA]</scope>
    <source>
        <strain evidence="3 4">DSM 19079</strain>
    </source>
</reference>
<sequence>MPQSTLYWIIGIIIVVLVILIIATAVRSSRRREEAVVDAAPHPAAQPAATTAAATQGGALGATDDRHETASDVDADARRAERAEVREETPVAGAATFDAQTAEKKPTSGSTAAPRPAAASDDVVRSDAEARPASALSTFDAAEVDRRSTEESAPRSGAADAAPLGLAAAGVAGGTGVTVDEADAGVDLPAPLGASTDADRAAVPGVAGGEGVAVDKAEDAAEDATPELSEEEAPSRPVAGLPGMPGRVEVTEEQRRAAEAETGTATPSAGHAPSDAPAQSVPGTTPLTGEDALIEAPEHAHEAPEPIYETPAYIQDSTTGQDPTKDLAEGEVYGTTPLTGEDAVIEARADVAEAADSTDSTDSAERPGAEDRTERTERRLRPAAPATEHVAVPGVAGGDGVQVDSARPARSRFEAIKETVVDTAGTVVEKAAPVAGSAARTVGKAAGTVASTLKDKLADAQRRRWGRK</sequence>
<feature type="transmembrane region" description="Helical" evidence="2">
    <location>
        <begin position="6"/>
        <end position="26"/>
    </location>
</feature>
<dbReference type="Proteomes" id="UP000560081">
    <property type="component" value="Unassembled WGS sequence"/>
</dbReference>
<feature type="compositionally biased region" description="Basic and acidic residues" evidence="1">
    <location>
        <begin position="249"/>
        <end position="259"/>
    </location>
</feature>
<feature type="region of interest" description="Disordered" evidence="1">
    <location>
        <begin position="217"/>
        <end position="289"/>
    </location>
</feature>
<evidence type="ECO:0000313" key="3">
    <source>
        <dbReference type="EMBL" id="MBB4883373.1"/>
    </source>
</evidence>
<feature type="compositionally biased region" description="Acidic residues" evidence="1">
    <location>
        <begin position="220"/>
        <end position="232"/>
    </location>
</feature>
<protein>
    <submittedName>
        <fullName evidence="3">Uncharacterized protein</fullName>
    </submittedName>
</protein>
<dbReference type="AlphaFoldDB" id="A0A4Y8X1H6"/>
<gene>
    <name evidence="3" type="ORF">BJ976_001724</name>
</gene>
<feature type="compositionally biased region" description="Low complexity" evidence="1">
    <location>
        <begin position="37"/>
        <end position="57"/>
    </location>
</feature>
<evidence type="ECO:0000256" key="2">
    <source>
        <dbReference type="SAM" id="Phobius"/>
    </source>
</evidence>
<organism evidence="3 4">
    <name type="scientific">Micrococcus flavus</name>
    <dbReference type="NCBI Taxonomy" id="384602"/>
    <lineage>
        <taxon>Bacteria</taxon>
        <taxon>Bacillati</taxon>
        <taxon>Actinomycetota</taxon>
        <taxon>Actinomycetes</taxon>
        <taxon>Micrococcales</taxon>
        <taxon>Micrococcaceae</taxon>
        <taxon>Micrococcus</taxon>
    </lineage>
</organism>
<comment type="caution">
    <text evidence="3">The sequence shown here is derived from an EMBL/GenBank/DDBJ whole genome shotgun (WGS) entry which is preliminary data.</text>
</comment>
<evidence type="ECO:0000313" key="4">
    <source>
        <dbReference type="Proteomes" id="UP000560081"/>
    </source>
</evidence>
<keyword evidence="2" id="KW-1133">Transmembrane helix</keyword>
<evidence type="ECO:0000256" key="1">
    <source>
        <dbReference type="SAM" id="MobiDB-lite"/>
    </source>
</evidence>
<accession>A0A4Y8X1H6</accession>
<dbReference type="RefSeq" id="WP_135030068.1">
    <property type="nucleotide sequence ID" value="NZ_BMLA01000002.1"/>
</dbReference>
<proteinExistence type="predicted"/>
<feature type="compositionally biased region" description="Basic and acidic residues" evidence="1">
    <location>
        <begin position="363"/>
        <end position="380"/>
    </location>
</feature>
<name>A0A4Y8X1H6_9MICC</name>
<dbReference type="EMBL" id="JACHMC010000001">
    <property type="protein sequence ID" value="MBB4883373.1"/>
    <property type="molecule type" value="Genomic_DNA"/>
</dbReference>
<keyword evidence="2" id="KW-0812">Transmembrane</keyword>
<feature type="region of interest" description="Disordered" evidence="1">
    <location>
        <begin position="315"/>
        <end position="387"/>
    </location>
</feature>